<dbReference type="EMBL" id="CP006868">
    <property type="protein sequence ID" value="UXD22000.1"/>
    <property type="molecule type" value="Genomic_DNA"/>
</dbReference>
<dbReference type="KEGG" id="ipc:IPA_00695"/>
<feature type="transmembrane region" description="Helical" evidence="1">
    <location>
        <begin position="158"/>
        <end position="176"/>
    </location>
</feature>
<feature type="transmembrane region" description="Helical" evidence="1">
    <location>
        <begin position="258"/>
        <end position="276"/>
    </location>
</feature>
<feature type="transmembrane region" description="Helical" evidence="1">
    <location>
        <begin position="288"/>
        <end position="313"/>
    </location>
</feature>
<feature type="transmembrane region" description="Helical" evidence="1">
    <location>
        <begin position="182"/>
        <end position="204"/>
    </location>
</feature>
<evidence type="ECO:0000256" key="1">
    <source>
        <dbReference type="SAM" id="Phobius"/>
    </source>
</evidence>
<sequence length="369" mass="40390">MRRILVISVDVDDDFGRVGIKTPILGRDNVIQAAVEFGIRKPEDSDLNAAFAAVQIADSLKSKTMDTEVAIVTGSPKGGVEADMEVRRQVQEVLKQYPADGIVIVTDGPEDEKIIPIIQDLAPIISTRRVIVEQSKNLEQTYMLFSKMIRKAIEEERFSKYTLGIPGLMILVFSLLSLSGLVAYTIPILSTLLGLFMVIKGFGIDEAVSNWWKSNPISLAATLISATSFLIALVLAYLTVNQYGGINVRSVSALITNALPYFSISVAVLIIAKMVDKIKEKDVTLWRDAVVLASLAAATVVLVKVGSILASLPPNVSYGEMARRILESDVPRTLVYAVLSVIGLAGAMVLMERWVIEREEDEQRRPEQA</sequence>
<dbReference type="InterPro" id="IPR007254">
    <property type="entry name" value="DUF373"/>
</dbReference>
<name>A0A977KAD3_9CREN</name>
<feature type="transmembrane region" description="Helical" evidence="1">
    <location>
        <begin position="333"/>
        <end position="356"/>
    </location>
</feature>
<keyword evidence="1" id="KW-0472">Membrane</keyword>
<reference evidence="2" key="1">
    <citation type="submission" date="2013-11" db="EMBL/GenBank/DDBJ databases">
        <title>Comparative genomics of Ignicoccus.</title>
        <authorList>
            <person name="Podar M."/>
        </authorList>
    </citation>
    <scope>NUCLEOTIDE SEQUENCE</scope>
    <source>
        <strain evidence="2">DSM 13166</strain>
    </source>
</reference>
<evidence type="ECO:0000313" key="3">
    <source>
        <dbReference type="Proteomes" id="UP001063698"/>
    </source>
</evidence>
<evidence type="ECO:0008006" key="4">
    <source>
        <dbReference type="Google" id="ProtNLM"/>
    </source>
</evidence>
<dbReference type="AlphaFoldDB" id="A0A977KAD3"/>
<keyword evidence="1" id="KW-0812">Transmembrane</keyword>
<organism evidence="2 3">
    <name type="scientific">Ignicoccus pacificus DSM 13166</name>
    <dbReference type="NCBI Taxonomy" id="940294"/>
    <lineage>
        <taxon>Archaea</taxon>
        <taxon>Thermoproteota</taxon>
        <taxon>Thermoprotei</taxon>
        <taxon>Desulfurococcales</taxon>
        <taxon>Desulfurococcaceae</taxon>
        <taxon>Ignicoccus</taxon>
    </lineage>
</organism>
<protein>
    <recommendedName>
        <fullName evidence="4">DUF373 family protein</fullName>
    </recommendedName>
</protein>
<evidence type="ECO:0000313" key="2">
    <source>
        <dbReference type="EMBL" id="UXD22000.1"/>
    </source>
</evidence>
<keyword evidence="3" id="KW-1185">Reference proteome</keyword>
<dbReference type="Pfam" id="PF04123">
    <property type="entry name" value="DUF373"/>
    <property type="match status" value="1"/>
</dbReference>
<proteinExistence type="predicted"/>
<gene>
    <name evidence="2" type="ORF">IPA_00695</name>
</gene>
<feature type="transmembrane region" description="Helical" evidence="1">
    <location>
        <begin position="216"/>
        <end position="238"/>
    </location>
</feature>
<dbReference type="Proteomes" id="UP001063698">
    <property type="component" value="Chromosome"/>
</dbReference>
<dbReference type="PANTHER" id="PTHR38815">
    <property type="entry name" value="HYPOTHETICAL MEMBRANE PROTEIN, CONSERVED, DUF373 FAMILY"/>
    <property type="match status" value="1"/>
</dbReference>
<dbReference type="PANTHER" id="PTHR38815:SF1">
    <property type="entry name" value="DUF373 FAMILY PROTEIN"/>
    <property type="match status" value="1"/>
</dbReference>
<accession>A0A977KAD3</accession>
<keyword evidence="1" id="KW-1133">Transmembrane helix</keyword>